<dbReference type="SUPFAM" id="SSF46785">
    <property type="entry name" value="Winged helix' DNA-binding domain"/>
    <property type="match status" value="1"/>
</dbReference>
<dbReference type="AlphaFoldDB" id="A0A5M3X5X1"/>
<sequence>MSGRTSGDALRPGPPLSVAFLAMALGRRVREHIEGRLREHGIALRHLSALGHLHRQPGISYSELARRAGVTPQSMQDTLRLLERLGAVERATEPGRGRTAMLRVTDEGHRLRLAGQAVIDETDAAIAGAVPADTVDRLAPAMRAALAQFPLEPKQPAQGEGE</sequence>
<dbReference type="Pfam" id="PF12802">
    <property type="entry name" value="MarR_2"/>
    <property type="match status" value="1"/>
</dbReference>
<comment type="caution">
    <text evidence="2">The sequence shown here is derived from an EMBL/GenBank/DDBJ whole genome shotgun (WGS) entry which is preliminary data.</text>
</comment>
<dbReference type="InterPro" id="IPR036390">
    <property type="entry name" value="WH_DNA-bd_sf"/>
</dbReference>
<evidence type="ECO:0000313" key="2">
    <source>
        <dbReference type="EMBL" id="GES16514.1"/>
    </source>
</evidence>
<dbReference type="PROSITE" id="PS50995">
    <property type="entry name" value="HTH_MARR_2"/>
    <property type="match status" value="1"/>
</dbReference>
<evidence type="ECO:0000259" key="1">
    <source>
        <dbReference type="PROSITE" id="PS50995"/>
    </source>
</evidence>
<accession>A0A5M3X5X1</accession>
<reference evidence="2 3" key="1">
    <citation type="submission" date="2019-10" db="EMBL/GenBank/DDBJ databases">
        <title>Whole genome shotgun sequence of Acrocarpospora macrocephala NBRC 16266.</title>
        <authorList>
            <person name="Ichikawa N."/>
            <person name="Kimura A."/>
            <person name="Kitahashi Y."/>
            <person name="Komaki H."/>
            <person name="Oguchi A."/>
        </authorList>
    </citation>
    <scope>NUCLEOTIDE SEQUENCE [LARGE SCALE GENOMIC DNA]</scope>
    <source>
        <strain evidence="2 3">NBRC 16266</strain>
    </source>
</reference>
<evidence type="ECO:0000313" key="3">
    <source>
        <dbReference type="Proteomes" id="UP000331127"/>
    </source>
</evidence>
<dbReference type="PANTHER" id="PTHR33164">
    <property type="entry name" value="TRANSCRIPTIONAL REGULATOR, MARR FAMILY"/>
    <property type="match status" value="1"/>
</dbReference>
<organism evidence="2 3">
    <name type="scientific">Acrocarpospora macrocephala</name>
    <dbReference type="NCBI Taxonomy" id="150177"/>
    <lineage>
        <taxon>Bacteria</taxon>
        <taxon>Bacillati</taxon>
        <taxon>Actinomycetota</taxon>
        <taxon>Actinomycetes</taxon>
        <taxon>Streptosporangiales</taxon>
        <taxon>Streptosporangiaceae</taxon>
        <taxon>Acrocarpospora</taxon>
    </lineage>
</organism>
<gene>
    <name evidence="2" type="ORF">Amac_101120</name>
</gene>
<proteinExistence type="predicted"/>
<dbReference type="Gene3D" id="1.10.10.10">
    <property type="entry name" value="Winged helix-like DNA-binding domain superfamily/Winged helix DNA-binding domain"/>
    <property type="match status" value="1"/>
</dbReference>
<dbReference type="EMBL" id="BLAE01000103">
    <property type="protein sequence ID" value="GES16514.1"/>
    <property type="molecule type" value="Genomic_DNA"/>
</dbReference>
<dbReference type="RefSeq" id="WP_155361521.1">
    <property type="nucleotide sequence ID" value="NZ_BAAAHL010000052.1"/>
</dbReference>
<dbReference type="PANTHER" id="PTHR33164:SF43">
    <property type="entry name" value="HTH-TYPE TRANSCRIPTIONAL REPRESSOR YETL"/>
    <property type="match status" value="1"/>
</dbReference>
<keyword evidence="3" id="KW-1185">Reference proteome</keyword>
<dbReference type="OrthoDB" id="3177763at2"/>
<dbReference type="InterPro" id="IPR036388">
    <property type="entry name" value="WH-like_DNA-bd_sf"/>
</dbReference>
<dbReference type="InterPro" id="IPR000835">
    <property type="entry name" value="HTH_MarR-typ"/>
</dbReference>
<dbReference type="SMART" id="SM00347">
    <property type="entry name" value="HTH_MARR"/>
    <property type="match status" value="1"/>
</dbReference>
<dbReference type="InterPro" id="IPR039422">
    <property type="entry name" value="MarR/SlyA-like"/>
</dbReference>
<dbReference type="GO" id="GO:0006950">
    <property type="term" value="P:response to stress"/>
    <property type="evidence" value="ECO:0007669"/>
    <property type="project" value="TreeGrafter"/>
</dbReference>
<dbReference type="GO" id="GO:0003700">
    <property type="term" value="F:DNA-binding transcription factor activity"/>
    <property type="evidence" value="ECO:0007669"/>
    <property type="project" value="InterPro"/>
</dbReference>
<feature type="domain" description="HTH marR-type" evidence="1">
    <location>
        <begin position="15"/>
        <end position="147"/>
    </location>
</feature>
<protein>
    <submittedName>
        <fullName evidence="2">MarR family transcriptional regulator</fullName>
    </submittedName>
</protein>
<dbReference type="Proteomes" id="UP000331127">
    <property type="component" value="Unassembled WGS sequence"/>
</dbReference>
<name>A0A5M3X5X1_9ACTN</name>